<dbReference type="GeneID" id="69009667"/>
<proteinExistence type="inferred from homology"/>
<gene>
    <name evidence="5" type="ORF">GCG54_00002505</name>
</gene>
<evidence type="ECO:0000313" key="5">
    <source>
        <dbReference type="EMBL" id="KAF3810055.1"/>
    </source>
</evidence>
<evidence type="ECO:0000313" key="6">
    <source>
        <dbReference type="Proteomes" id="UP000613401"/>
    </source>
</evidence>
<dbReference type="PANTHER" id="PTHR12483:SF79">
    <property type="entry name" value="COPPER TRANSPORT PROTEIN"/>
    <property type="match status" value="1"/>
</dbReference>
<keyword evidence="2 4" id="KW-1133">Transmembrane helix</keyword>
<dbReference type="GO" id="GO:0005375">
    <property type="term" value="F:copper ion transmembrane transporter activity"/>
    <property type="evidence" value="ECO:0007669"/>
    <property type="project" value="UniProtKB-UniRule"/>
</dbReference>
<comment type="caution">
    <text evidence="5">The sequence shown here is derived from an EMBL/GenBank/DDBJ whole genome shotgun (WGS) entry which is preliminary data.</text>
</comment>
<reference evidence="5" key="1">
    <citation type="journal article" date="2020" name="Phytopathology">
        <title>Genome sequence and comparative analysis of Colletotrichum gloeosporioides isolated from Liriodendron leaves.</title>
        <authorList>
            <person name="Fu F.F."/>
            <person name="Hao Z."/>
            <person name="Wang P."/>
            <person name="Lu Y."/>
            <person name="Xue L.J."/>
            <person name="Wei G."/>
            <person name="Tian Y."/>
            <person name="Baishi H."/>
            <person name="Xu H."/>
            <person name="Shi J."/>
            <person name="Cheng T."/>
            <person name="Wang G."/>
            <person name="Yi Y."/>
            <person name="Chen J."/>
        </authorList>
    </citation>
    <scope>NUCLEOTIDE SEQUENCE</scope>
    <source>
        <strain evidence="5">Lc1</strain>
    </source>
</reference>
<protein>
    <recommendedName>
        <fullName evidence="4">Copper transport protein</fullName>
    </recommendedName>
</protein>
<dbReference type="AlphaFoldDB" id="A0A8H4CTY9"/>
<keyword evidence="4" id="KW-0187">Copper transport</keyword>
<evidence type="ECO:0000256" key="3">
    <source>
        <dbReference type="ARBA" id="ARBA00023136"/>
    </source>
</evidence>
<dbReference type="Proteomes" id="UP000613401">
    <property type="component" value="Unassembled WGS sequence"/>
</dbReference>
<feature type="transmembrane region" description="Helical" evidence="4">
    <location>
        <begin position="37"/>
        <end position="56"/>
    </location>
</feature>
<comment type="subcellular location">
    <subcellularLocation>
        <location evidence="4">Membrane</location>
        <topology evidence="4">Multi-pass membrane protein</topology>
    </subcellularLocation>
</comment>
<dbReference type="InterPro" id="IPR007274">
    <property type="entry name" value="Cop_transporter"/>
</dbReference>
<evidence type="ECO:0000256" key="1">
    <source>
        <dbReference type="ARBA" id="ARBA00022692"/>
    </source>
</evidence>
<organism evidence="5 6">
    <name type="scientific">Colletotrichum gloeosporioides</name>
    <name type="common">Anthracnose fungus</name>
    <name type="synonym">Glomerella cingulata</name>
    <dbReference type="NCBI Taxonomy" id="474922"/>
    <lineage>
        <taxon>Eukaryota</taxon>
        <taxon>Fungi</taxon>
        <taxon>Dikarya</taxon>
        <taxon>Ascomycota</taxon>
        <taxon>Pezizomycotina</taxon>
        <taxon>Sordariomycetes</taxon>
        <taxon>Hypocreomycetidae</taxon>
        <taxon>Glomerellales</taxon>
        <taxon>Glomerellaceae</taxon>
        <taxon>Colletotrichum</taxon>
        <taxon>Colletotrichum gloeosporioides species complex</taxon>
    </lineage>
</organism>
<keyword evidence="4" id="KW-0406">Ion transport</keyword>
<evidence type="ECO:0000256" key="2">
    <source>
        <dbReference type="ARBA" id="ARBA00022989"/>
    </source>
</evidence>
<dbReference type="GO" id="GO:0016020">
    <property type="term" value="C:membrane"/>
    <property type="evidence" value="ECO:0007669"/>
    <property type="project" value="UniProtKB-SubCell"/>
</dbReference>
<keyword evidence="1 4" id="KW-0812">Transmembrane</keyword>
<name>A0A8H4CTY9_COLGL</name>
<keyword evidence="6" id="KW-1185">Reference proteome</keyword>
<evidence type="ECO:0000256" key="4">
    <source>
        <dbReference type="RuleBase" id="RU367022"/>
    </source>
</evidence>
<dbReference type="Pfam" id="PF04145">
    <property type="entry name" value="Ctr"/>
    <property type="match status" value="1"/>
</dbReference>
<accession>A0A8H4CTY9</accession>
<dbReference type="RefSeq" id="XP_045269214.1">
    <property type="nucleotide sequence ID" value="XM_045402596.1"/>
</dbReference>
<keyword evidence="3 4" id="KW-0472">Membrane</keyword>
<reference evidence="5" key="2">
    <citation type="submission" date="2020-03" db="EMBL/GenBank/DDBJ databases">
        <authorList>
            <person name="Fu F.-F."/>
            <person name="Chen J."/>
        </authorList>
    </citation>
    <scope>NUCLEOTIDE SEQUENCE</scope>
    <source>
        <strain evidence="5">Lc1</strain>
    </source>
</reference>
<dbReference type="EMBL" id="WVTB01000013">
    <property type="protein sequence ID" value="KAF3810055.1"/>
    <property type="molecule type" value="Genomic_DNA"/>
</dbReference>
<sequence length="181" mass="19757">MDHGSADTADCKVSMLWNWNTIDACFLSSSWQIRNRGMMAASCIGVVLLVVMLEVLRIMSKKYDSLIHAQMRRRGQAVLAAVGHDDDKEGCARSTAVPSLASRRVVMRASPVQQILRAILHAVTFGVAYVVMLLAMYFNGYIIISIIVGAGLGKYLTDWLSCTVGEQEALSKAEGIDETTA</sequence>
<comment type="similarity">
    <text evidence="4">Belongs to the copper transporter (Ctr) (TC 1.A.56) family. SLC31A subfamily.</text>
</comment>
<dbReference type="PANTHER" id="PTHR12483">
    <property type="entry name" value="SOLUTE CARRIER FAMILY 31 COPPER TRANSPORTERS"/>
    <property type="match status" value="1"/>
</dbReference>
<feature type="transmembrane region" description="Helical" evidence="4">
    <location>
        <begin position="118"/>
        <end position="138"/>
    </location>
</feature>
<keyword evidence="4" id="KW-0186">Copper</keyword>
<keyword evidence="4" id="KW-0813">Transport</keyword>